<keyword evidence="3 6" id="KW-0812">Transmembrane</keyword>
<comment type="caution">
    <text evidence="8">The sequence shown here is derived from an EMBL/GenBank/DDBJ whole genome shotgun (WGS) entry which is preliminary data.</text>
</comment>
<dbReference type="SUPFAM" id="SSF56024">
    <property type="entry name" value="Phospholipase D/nuclease"/>
    <property type="match status" value="2"/>
</dbReference>
<dbReference type="RefSeq" id="WP_310374218.1">
    <property type="nucleotide sequence ID" value="NZ_JAVDXT010000002.1"/>
</dbReference>
<organism evidence="8 9">
    <name type="scientific">Rhodoferax ferrireducens</name>
    <dbReference type="NCBI Taxonomy" id="192843"/>
    <lineage>
        <taxon>Bacteria</taxon>
        <taxon>Pseudomonadati</taxon>
        <taxon>Pseudomonadota</taxon>
        <taxon>Betaproteobacteria</taxon>
        <taxon>Burkholderiales</taxon>
        <taxon>Comamonadaceae</taxon>
        <taxon>Rhodoferax</taxon>
    </lineage>
</organism>
<dbReference type="EMBL" id="JAVDXT010000002">
    <property type="protein sequence ID" value="MDR7378253.1"/>
    <property type="molecule type" value="Genomic_DNA"/>
</dbReference>
<gene>
    <name evidence="8" type="ORF">J2X19_002932</name>
</gene>
<evidence type="ECO:0000256" key="3">
    <source>
        <dbReference type="ARBA" id="ARBA00022692"/>
    </source>
</evidence>
<accession>A0ABU2CA95</accession>
<evidence type="ECO:0000256" key="5">
    <source>
        <dbReference type="ARBA" id="ARBA00023136"/>
    </source>
</evidence>
<evidence type="ECO:0000256" key="1">
    <source>
        <dbReference type="ARBA" id="ARBA00004651"/>
    </source>
</evidence>
<keyword evidence="5 6" id="KW-0472">Membrane</keyword>
<dbReference type="Proteomes" id="UP001180487">
    <property type="component" value="Unassembled WGS sequence"/>
</dbReference>
<dbReference type="PANTHER" id="PTHR21248">
    <property type="entry name" value="CARDIOLIPIN SYNTHASE"/>
    <property type="match status" value="1"/>
</dbReference>
<feature type="domain" description="PLD phosphodiesterase" evidence="7">
    <location>
        <begin position="199"/>
        <end position="226"/>
    </location>
</feature>
<keyword evidence="2" id="KW-1003">Cell membrane</keyword>
<evidence type="ECO:0000256" key="6">
    <source>
        <dbReference type="SAM" id="Phobius"/>
    </source>
</evidence>
<evidence type="ECO:0000256" key="4">
    <source>
        <dbReference type="ARBA" id="ARBA00022989"/>
    </source>
</evidence>
<dbReference type="GO" id="GO:0016740">
    <property type="term" value="F:transferase activity"/>
    <property type="evidence" value="ECO:0007669"/>
    <property type="project" value="UniProtKB-KW"/>
</dbReference>
<dbReference type="PANTHER" id="PTHR21248:SF22">
    <property type="entry name" value="PHOSPHOLIPASE D"/>
    <property type="match status" value="1"/>
</dbReference>
<evidence type="ECO:0000259" key="7">
    <source>
        <dbReference type="PROSITE" id="PS50035"/>
    </source>
</evidence>
<dbReference type="SMART" id="SM00155">
    <property type="entry name" value="PLDc"/>
    <property type="match status" value="2"/>
</dbReference>
<sequence length="465" mass="51359">MLHELFTRNSITLHSALVVLGLVIYTTASHTLRQRRHPSAAIAWIISLVLLPYFALPLYLVFGRRKVVRRALKPGPAIHANASAHEQLAVAVGLGPPASFEQLQLHRDGSHALHALRDMLGSARQAIDVCTFILGHDVLGDEITALLMRRARDGLQVRLLLDGIGIYLGGHANLRQLRAAGVQVLLFVPPLHSPLRGRTNLRNHRKMVLVDGHWLWCGGRNLAAEYFEGDTLSVRKKPVWFDLSFDLHGALAQQAQQRFDNDWSFANTGKTVRTPLLAHLPTVPASAGPQARLVPSGPDQAEDTVYTLLVSGCFTAQTRILAVTPYFVPDQTLLMALALAARRGVAVDLLLPARSNHRLADIARHAALRELVSAGARVWLLPQMVHAKAVLIDQDLALVGSANLDERSLFLNYELMVAFYDPPVVQRYADWISGHQAQATPYQPRPPGLLRELVEGLVRWVAFQL</sequence>
<protein>
    <submittedName>
        <fullName evidence="8">Cardiolipin synthase</fullName>
        <ecNumber evidence="8">2.7.8.-</ecNumber>
    </submittedName>
</protein>
<feature type="transmembrane region" description="Helical" evidence="6">
    <location>
        <begin position="41"/>
        <end position="62"/>
    </location>
</feature>
<proteinExistence type="predicted"/>
<dbReference type="PROSITE" id="PS50035">
    <property type="entry name" value="PLD"/>
    <property type="match status" value="2"/>
</dbReference>
<comment type="subcellular location">
    <subcellularLocation>
        <location evidence="1">Cell membrane</location>
        <topology evidence="1">Multi-pass membrane protein</topology>
    </subcellularLocation>
</comment>
<dbReference type="InterPro" id="IPR027379">
    <property type="entry name" value="CLS_N"/>
</dbReference>
<evidence type="ECO:0000256" key="2">
    <source>
        <dbReference type="ARBA" id="ARBA00022475"/>
    </source>
</evidence>
<keyword evidence="8" id="KW-0808">Transferase</keyword>
<feature type="domain" description="PLD phosphodiesterase" evidence="7">
    <location>
        <begin position="381"/>
        <end position="408"/>
    </location>
</feature>
<dbReference type="Gene3D" id="3.30.870.10">
    <property type="entry name" value="Endonuclease Chain A"/>
    <property type="match status" value="2"/>
</dbReference>
<evidence type="ECO:0000313" key="9">
    <source>
        <dbReference type="Proteomes" id="UP001180487"/>
    </source>
</evidence>
<dbReference type="InterPro" id="IPR001736">
    <property type="entry name" value="PLipase_D/transphosphatidylase"/>
</dbReference>
<dbReference type="Pfam" id="PF13396">
    <property type="entry name" value="PLDc_N"/>
    <property type="match status" value="1"/>
</dbReference>
<reference evidence="8 9" key="1">
    <citation type="submission" date="2023-07" db="EMBL/GenBank/DDBJ databases">
        <title>Sorghum-associated microbial communities from plants grown in Nebraska, USA.</title>
        <authorList>
            <person name="Schachtman D."/>
        </authorList>
    </citation>
    <scope>NUCLEOTIDE SEQUENCE [LARGE SCALE GENOMIC DNA]</scope>
    <source>
        <strain evidence="8 9">BE313</strain>
    </source>
</reference>
<dbReference type="EC" id="2.7.8.-" evidence="8"/>
<evidence type="ECO:0000313" key="8">
    <source>
        <dbReference type="EMBL" id="MDR7378253.1"/>
    </source>
</evidence>
<dbReference type="Pfam" id="PF13091">
    <property type="entry name" value="PLDc_2"/>
    <property type="match status" value="2"/>
</dbReference>
<keyword evidence="9" id="KW-1185">Reference proteome</keyword>
<name>A0ABU2CA95_9BURK</name>
<dbReference type="InterPro" id="IPR025202">
    <property type="entry name" value="PLD-like_dom"/>
</dbReference>
<feature type="transmembrane region" description="Helical" evidence="6">
    <location>
        <begin position="12"/>
        <end position="29"/>
    </location>
</feature>
<keyword evidence="4 6" id="KW-1133">Transmembrane helix</keyword>